<keyword evidence="2" id="KW-1185">Reference proteome</keyword>
<dbReference type="Proteomes" id="UP000192678">
    <property type="component" value="Unassembled WGS sequence"/>
</dbReference>
<gene>
    <name evidence="1" type="ORF">SAMN04488101_10193</name>
</gene>
<sequence length="83" mass="9351">MNTINPGEIVYARITASTIARKGRPSKKLTAHPIVFAASYDGYSPNLAFNNREDRMTINKFGVNEDLVIVKLEVISRHGYRNK</sequence>
<dbReference type="STRING" id="475255.SAMN04488101_10193"/>
<evidence type="ECO:0000313" key="1">
    <source>
        <dbReference type="EMBL" id="SMC52549.1"/>
    </source>
</evidence>
<dbReference type="EMBL" id="FWYB01000001">
    <property type="protein sequence ID" value="SMC52549.1"/>
    <property type="molecule type" value="Genomic_DNA"/>
</dbReference>
<accession>A0A1W1ZVR5</accession>
<evidence type="ECO:0000313" key="2">
    <source>
        <dbReference type="Proteomes" id="UP000192678"/>
    </source>
</evidence>
<protein>
    <submittedName>
        <fullName evidence="1">Uncharacterized protein</fullName>
    </submittedName>
</protein>
<proteinExistence type="predicted"/>
<dbReference type="RefSeq" id="WP_084286700.1">
    <property type="nucleotide sequence ID" value="NZ_FWYB01000001.1"/>
</dbReference>
<dbReference type="AlphaFoldDB" id="A0A1W1ZVR5"/>
<organism evidence="1 2">
    <name type="scientific">Pedobacter nyackensis</name>
    <dbReference type="NCBI Taxonomy" id="475255"/>
    <lineage>
        <taxon>Bacteria</taxon>
        <taxon>Pseudomonadati</taxon>
        <taxon>Bacteroidota</taxon>
        <taxon>Sphingobacteriia</taxon>
        <taxon>Sphingobacteriales</taxon>
        <taxon>Sphingobacteriaceae</taxon>
        <taxon>Pedobacter</taxon>
    </lineage>
</organism>
<reference evidence="1 2" key="1">
    <citation type="submission" date="2017-04" db="EMBL/GenBank/DDBJ databases">
        <authorList>
            <person name="Afonso C.L."/>
            <person name="Miller P.J."/>
            <person name="Scott M.A."/>
            <person name="Spackman E."/>
            <person name="Goraichik I."/>
            <person name="Dimitrov K.M."/>
            <person name="Suarez D.L."/>
            <person name="Swayne D.E."/>
        </authorList>
    </citation>
    <scope>NUCLEOTIDE SEQUENCE [LARGE SCALE GENOMIC DNA]</scope>
    <source>
        <strain evidence="1 2">DSM 19625</strain>
    </source>
</reference>
<name>A0A1W1ZVR5_9SPHI</name>